<dbReference type="AlphaFoldDB" id="A0A9D1GR59"/>
<protein>
    <submittedName>
        <fullName evidence="1">Uncharacterized protein</fullName>
    </submittedName>
</protein>
<organism evidence="1 2">
    <name type="scientific">Candidatus Pelethenecus faecipullorum</name>
    <dbReference type="NCBI Taxonomy" id="2840900"/>
    <lineage>
        <taxon>Bacteria</taxon>
        <taxon>Bacillati</taxon>
        <taxon>Mycoplasmatota</taxon>
        <taxon>Mollicutes</taxon>
        <taxon>Candidatus Pelethenecus</taxon>
    </lineage>
</organism>
<gene>
    <name evidence="1" type="ORF">IAD46_05085</name>
</gene>
<sequence>MFLNEILQLDKTISSIRKIDQFLAQCDKTSKDYYMAFAYRTLVLHAIGKTNEALKLLYTQISNLQILPDEGILALCDAIIEITMDVGRLDQTKKYMEIKRRYLPVSQSHRYTKDCIRLAYASKEYQQAIRLIESFLKDDLPKEDEIWAREQLSTIYLEGHQYDLFLESILPLQDYYQDTLNMNQLAKIEVSKIKVFYEQGNYIRLIGDANRFLNEHAASMAMKVDVATLLIRSYLISKDYRKAAIIESNFEEEIMQVPTEIALEFAKAALELYTKTNSLVSIKQYQTLLQTLEQTKKNSKKAVKRHPKEIVIPHIKEEESESLFSVPILERVVLPAKMPTVVQEEVQPTKTVYISKAYDQLANLFKSIHSLSFDVPFREVYRMCGVALSAFVPIEEMYLLYFNRKYIGIHYKKERAYDKYPSFEEMDDTINFLALANDQEIYLDETVSTGLKNIVTKQSYESVPYGVAFPLSKEDVAFASVAFFSEKPFLQEE</sequence>
<name>A0A9D1GR59_9MOLU</name>
<accession>A0A9D1GR59</accession>
<feature type="non-terminal residue" evidence="1">
    <location>
        <position position="493"/>
    </location>
</feature>
<reference evidence="1" key="2">
    <citation type="journal article" date="2021" name="PeerJ">
        <title>Extensive microbial diversity within the chicken gut microbiome revealed by metagenomics and culture.</title>
        <authorList>
            <person name="Gilroy R."/>
            <person name="Ravi A."/>
            <person name="Getino M."/>
            <person name="Pursley I."/>
            <person name="Horton D.L."/>
            <person name="Alikhan N.F."/>
            <person name="Baker D."/>
            <person name="Gharbi K."/>
            <person name="Hall N."/>
            <person name="Watson M."/>
            <person name="Adriaenssens E.M."/>
            <person name="Foster-Nyarko E."/>
            <person name="Jarju S."/>
            <person name="Secka A."/>
            <person name="Antonio M."/>
            <person name="Oren A."/>
            <person name="Chaudhuri R.R."/>
            <person name="La Ragione R."/>
            <person name="Hildebrand F."/>
            <person name="Pallen M.J."/>
        </authorList>
    </citation>
    <scope>NUCLEOTIDE SEQUENCE</scope>
    <source>
        <strain evidence="1">ChiW17-6978</strain>
    </source>
</reference>
<dbReference type="EMBL" id="DVLF01000160">
    <property type="protein sequence ID" value="HIT50382.1"/>
    <property type="molecule type" value="Genomic_DNA"/>
</dbReference>
<dbReference type="Proteomes" id="UP000886758">
    <property type="component" value="Unassembled WGS sequence"/>
</dbReference>
<proteinExistence type="predicted"/>
<comment type="caution">
    <text evidence="1">The sequence shown here is derived from an EMBL/GenBank/DDBJ whole genome shotgun (WGS) entry which is preliminary data.</text>
</comment>
<reference evidence="1" key="1">
    <citation type="submission" date="2020-10" db="EMBL/GenBank/DDBJ databases">
        <authorList>
            <person name="Gilroy R."/>
        </authorList>
    </citation>
    <scope>NUCLEOTIDE SEQUENCE</scope>
    <source>
        <strain evidence="1">ChiW17-6978</strain>
    </source>
</reference>
<evidence type="ECO:0000313" key="2">
    <source>
        <dbReference type="Proteomes" id="UP000886758"/>
    </source>
</evidence>
<evidence type="ECO:0000313" key="1">
    <source>
        <dbReference type="EMBL" id="HIT50382.1"/>
    </source>
</evidence>